<dbReference type="Pfam" id="PF01904">
    <property type="entry name" value="DUF72"/>
    <property type="match status" value="1"/>
</dbReference>
<dbReference type="InterPro" id="IPR002763">
    <property type="entry name" value="DUF72"/>
</dbReference>
<proteinExistence type="predicted"/>
<dbReference type="Gene3D" id="3.20.20.410">
    <property type="entry name" value="Protein of unknown function UPF0759"/>
    <property type="match status" value="1"/>
</dbReference>
<organism evidence="1">
    <name type="scientific">freshwater metagenome</name>
    <dbReference type="NCBI Taxonomy" id="449393"/>
    <lineage>
        <taxon>unclassified sequences</taxon>
        <taxon>metagenomes</taxon>
        <taxon>ecological metagenomes</taxon>
    </lineage>
</organism>
<sequence>MHPVLHVGCPMWAHRPWAGRFLPTGTPTSRELHAYSRFVNAVEGNTTFYASPAPSTVAKWAELAHPDFRFVFKVPKHVTHELRLRDADAEIAAFVDLLAPLGPLIGGMTLQLPASFAPVDLGVLESQIRRLPTGITWSVEVRHPAFFEGRTRLELDRMLARNEVERVLLDSRALFRQAPRTDAGRDAWSRKPRVPALTEALTDRPIVRFIGSDDPALTADGLQEWQPIVADWLHEGRTPSLFVHTPDNADSPGLARAFHAEVGLLVPGLAPLPHPLPLVEAEQGSLF</sequence>
<dbReference type="PANTHER" id="PTHR30348">
    <property type="entry name" value="UNCHARACTERIZED PROTEIN YECE"/>
    <property type="match status" value="1"/>
</dbReference>
<dbReference type="PANTHER" id="PTHR30348:SF9">
    <property type="entry name" value="UPF0759 PROTEIN YECE"/>
    <property type="match status" value="1"/>
</dbReference>
<evidence type="ECO:0000313" key="1">
    <source>
        <dbReference type="EMBL" id="CAB4546689.1"/>
    </source>
</evidence>
<dbReference type="SUPFAM" id="SSF117396">
    <property type="entry name" value="TM1631-like"/>
    <property type="match status" value="1"/>
</dbReference>
<protein>
    <submittedName>
        <fullName evidence="1">Unannotated protein</fullName>
    </submittedName>
</protein>
<gene>
    <name evidence="1" type="ORF">UFOPK1493_00736</name>
</gene>
<dbReference type="EMBL" id="CAEZSR010000016">
    <property type="protein sequence ID" value="CAB4546689.1"/>
    <property type="molecule type" value="Genomic_DNA"/>
</dbReference>
<dbReference type="AlphaFoldDB" id="A0A6J6C7W5"/>
<name>A0A6J6C7W5_9ZZZZ</name>
<accession>A0A6J6C7W5</accession>
<reference evidence="1" key="1">
    <citation type="submission" date="2020-05" db="EMBL/GenBank/DDBJ databases">
        <authorList>
            <person name="Chiriac C."/>
            <person name="Salcher M."/>
            <person name="Ghai R."/>
            <person name="Kavagutti S V."/>
        </authorList>
    </citation>
    <scope>NUCLEOTIDE SEQUENCE</scope>
</reference>
<dbReference type="InterPro" id="IPR036520">
    <property type="entry name" value="UPF0759_sf"/>
</dbReference>